<dbReference type="EMBL" id="GL877409">
    <property type="protein sequence ID" value="ELA47947.1"/>
    <property type="molecule type" value="Genomic_DNA"/>
</dbReference>
<feature type="domain" description="Sm" evidence="1">
    <location>
        <begin position="2"/>
        <end position="69"/>
    </location>
</feature>
<dbReference type="PROSITE" id="PS52002">
    <property type="entry name" value="SM"/>
    <property type="match status" value="1"/>
</dbReference>
<keyword evidence="3" id="KW-1185">Reference proteome</keyword>
<dbReference type="AlphaFoldDB" id="L2GX76"/>
<dbReference type="Gene3D" id="2.30.30.100">
    <property type="match status" value="1"/>
</dbReference>
<dbReference type="OrthoDB" id="2190807at2759"/>
<evidence type="ECO:0000259" key="1">
    <source>
        <dbReference type="PROSITE" id="PS52002"/>
    </source>
</evidence>
<dbReference type="GO" id="GO:0003723">
    <property type="term" value="F:RNA binding"/>
    <property type="evidence" value="ECO:0007669"/>
    <property type="project" value="InterPro"/>
</dbReference>
<dbReference type="GO" id="GO:0032991">
    <property type="term" value="C:protein-containing complex"/>
    <property type="evidence" value="ECO:0007669"/>
    <property type="project" value="UniProtKB-ARBA"/>
</dbReference>
<organism evidence="2 3">
    <name type="scientific">Vavraia culicis (isolate floridensis)</name>
    <name type="common">Microsporidian parasite</name>
    <dbReference type="NCBI Taxonomy" id="948595"/>
    <lineage>
        <taxon>Eukaryota</taxon>
        <taxon>Fungi</taxon>
        <taxon>Fungi incertae sedis</taxon>
        <taxon>Microsporidia</taxon>
        <taxon>Pleistophoridae</taxon>
        <taxon>Vavraia</taxon>
    </lineage>
</organism>
<dbReference type="SMART" id="SM00651">
    <property type="entry name" value="Sm"/>
    <property type="match status" value="1"/>
</dbReference>
<dbReference type="HOGENOM" id="CLU_2470665_0_0_1"/>
<dbReference type="VEuPathDB" id="MicrosporidiaDB:VCUG_00530"/>
<dbReference type="InterPro" id="IPR010920">
    <property type="entry name" value="LSM_dom_sf"/>
</dbReference>
<proteinExistence type="predicted"/>
<protein>
    <recommendedName>
        <fullName evidence="1">Sm domain-containing protein</fullName>
    </recommendedName>
</protein>
<evidence type="ECO:0000313" key="3">
    <source>
        <dbReference type="Proteomes" id="UP000011081"/>
    </source>
</evidence>
<dbReference type="Proteomes" id="UP000011081">
    <property type="component" value="Unassembled WGS sequence"/>
</dbReference>
<dbReference type="SUPFAM" id="SSF50182">
    <property type="entry name" value="Sm-like ribonucleoproteins"/>
    <property type="match status" value="1"/>
</dbReference>
<reference evidence="3" key="1">
    <citation type="submission" date="2011-03" db="EMBL/GenBank/DDBJ databases">
        <title>The genome sequence of Vavraia culicis strain floridensis.</title>
        <authorList>
            <consortium name="The Broad Institute Genome Sequencing Platform"/>
            <person name="Cuomo C."/>
            <person name="Becnel J."/>
            <person name="Sanscrainte N."/>
            <person name="Young S.K."/>
            <person name="Zeng Q."/>
            <person name="Gargeya S."/>
            <person name="Fitzgerald M."/>
            <person name="Haas B."/>
            <person name="Abouelleil A."/>
            <person name="Alvarado L."/>
            <person name="Arachchi H.M."/>
            <person name="Berlin A."/>
            <person name="Chapman S.B."/>
            <person name="Gearin G."/>
            <person name="Goldberg J."/>
            <person name="Griggs A."/>
            <person name="Gujja S."/>
            <person name="Hansen M."/>
            <person name="Heiman D."/>
            <person name="Howarth C."/>
            <person name="Larimer J."/>
            <person name="Lui A."/>
            <person name="MacDonald P.J.P."/>
            <person name="McCowen C."/>
            <person name="Montmayeur A."/>
            <person name="Murphy C."/>
            <person name="Neiman D."/>
            <person name="Pearson M."/>
            <person name="Priest M."/>
            <person name="Roberts A."/>
            <person name="Saif S."/>
            <person name="Shea T."/>
            <person name="Sisk P."/>
            <person name="Stolte C."/>
            <person name="Sykes S."/>
            <person name="Wortman J."/>
            <person name="Nusbaum C."/>
            <person name="Birren B."/>
        </authorList>
    </citation>
    <scope>NUCLEOTIDE SEQUENCE [LARGE SCALE GENOMIC DNA]</scope>
    <source>
        <strain evidence="3">floridensis</strain>
    </source>
</reference>
<dbReference type="InterPro" id="IPR047575">
    <property type="entry name" value="Sm"/>
</dbReference>
<dbReference type="InParanoid" id="L2GX76"/>
<dbReference type="FunCoup" id="L2GX76">
    <property type="interactions" value="227"/>
</dbReference>
<accession>L2GX76</accession>
<dbReference type="GeneID" id="19878417"/>
<evidence type="ECO:0000313" key="2">
    <source>
        <dbReference type="EMBL" id="ELA47947.1"/>
    </source>
</evidence>
<dbReference type="OMA" id="GVEKRKC"/>
<sequence length="88" mass="10387">MQIIQFLRTLKNKQLTIETKEKTTVKGILSKVDKKMNLHLLDATVKDEVIESYFVKGTRIRYIIVEESEVFGGVEKRKCVDDERKRMR</sequence>
<dbReference type="InterPro" id="IPR001163">
    <property type="entry name" value="Sm_dom_euk/arc"/>
</dbReference>
<gene>
    <name evidence="2" type="ORF">VCUG_00530</name>
</gene>
<name>L2GX76_VAVCU</name>
<dbReference type="RefSeq" id="XP_008073551.1">
    <property type="nucleotide sequence ID" value="XM_008075360.1"/>
</dbReference>
<dbReference type="Pfam" id="PF01423">
    <property type="entry name" value="LSM"/>
    <property type="match status" value="1"/>
</dbReference>